<comment type="similarity">
    <text evidence="2">Belongs to the type I cytokine receptor family. Type 1 subfamily.</text>
</comment>
<name>A0A5A9P6T0_9TELE</name>
<comment type="caution">
    <text evidence="17">The sequence shown here is derived from an EMBL/GenBank/DDBJ whole genome shotgun (WGS) entry which is preliminary data.</text>
</comment>
<evidence type="ECO:0000256" key="14">
    <source>
        <dbReference type="SAM" id="Phobius"/>
    </source>
</evidence>
<dbReference type="Pfam" id="PF09067">
    <property type="entry name" value="EpoR_lig-bind"/>
    <property type="match status" value="1"/>
</dbReference>
<dbReference type="PROSITE" id="PS50853">
    <property type="entry name" value="FN3"/>
    <property type="match status" value="2"/>
</dbReference>
<comment type="subcellular location">
    <subcellularLocation>
        <location evidence="1">Membrane</location>
        <topology evidence="1">Single-pass type I membrane protein</topology>
    </subcellularLocation>
</comment>
<keyword evidence="4 14" id="KW-0812">Transmembrane</keyword>
<evidence type="ECO:0000256" key="3">
    <source>
        <dbReference type="ARBA" id="ARBA00019818"/>
    </source>
</evidence>
<evidence type="ECO:0000256" key="5">
    <source>
        <dbReference type="ARBA" id="ARBA00022723"/>
    </source>
</evidence>
<keyword evidence="8" id="KW-0862">Zinc</keyword>
<gene>
    <name evidence="17" type="ORF">E1301_Tti001812</name>
</gene>
<dbReference type="GO" id="GO:0009897">
    <property type="term" value="C:external side of plasma membrane"/>
    <property type="evidence" value="ECO:0007669"/>
    <property type="project" value="TreeGrafter"/>
</dbReference>
<keyword evidence="11" id="KW-1015">Disulfide bond</keyword>
<keyword evidence="7" id="KW-0677">Repeat</keyword>
<accession>A0A5A9P6T0</accession>
<evidence type="ECO:0000256" key="11">
    <source>
        <dbReference type="ARBA" id="ARBA00023157"/>
    </source>
</evidence>
<keyword evidence="13" id="KW-0325">Glycoprotein</keyword>
<evidence type="ECO:0000256" key="2">
    <source>
        <dbReference type="ARBA" id="ARBA00007885"/>
    </source>
</evidence>
<keyword evidence="18" id="KW-1185">Reference proteome</keyword>
<dbReference type="InterPro" id="IPR003961">
    <property type="entry name" value="FN3_dom"/>
</dbReference>
<dbReference type="PANTHER" id="PTHR23037">
    <property type="entry name" value="CYTOKINE RECEPTOR"/>
    <property type="match status" value="1"/>
</dbReference>
<dbReference type="InterPro" id="IPR013783">
    <property type="entry name" value="Ig-like_fold"/>
</dbReference>
<evidence type="ECO:0000256" key="6">
    <source>
        <dbReference type="ARBA" id="ARBA00022729"/>
    </source>
</evidence>
<keyword evidence="10 14" id="KW-0472">Membrane</keyword>
<dbReference type="SMART" id="SM00060">
    <property type="entry name" value="FN3"/>
    <property type="match status" value="2"/>
</dbReference>
<dbReference type="Gene3D" id="2.60.40.10">
    <property type="entry name" value="Immunoglobulins"/>
    <property type="match status" value="2"/>
</dbReference>
<organism evidence="17 18">
    <name type="scientific">Triplophysa tibetana</name>
    <dbReference type="NCBI Taxonomy" id="1572043"/>
    <lineage>
        <taxon>Eukaryota</taxon>
        <taxon>Metazoa</taxon>
        <taxon>Chordata</taxon>
        <taxon>Craniata</taxon>
        <taxon>Vertebrata</taxon>
        <taxon>Euteleostomi</taxon>
        <taxon>Actinopterygii</taxon>
        <taxon>Neopterygii</taxon>
        <taxon>Teleostei</taxon>
        <taxon>Ostariophysi</taxon>
        <taxon>Cypriniformes</taxon>
        <taxon>Nemacheilidae</taxon>
        <taxon>Triplophysa</taxon>
    </lineage>
</organism>
<dbReference type="GO" id="GO:0046872">
    <property type="term" value="F:metal ion binding"/>
    <property type="evidence" value="ECO:0007669"/>
    <property type="project" value="UniProtKB-KW"/>
</dbReference>
<sequence>MRRDAECVRALTLVWLLSWMSYSDPHYPPGRPRLTRCRSPEKETFTCWWEPGSSDGLPTSHHLYYRKESSVEVFECPDYHSAGNNSCFFDKPHTLIWIIYNITVVASNALGKTYSESVEVDVMDIVQPHPPENANVSLMQADNNFYILVRWEPPLEADTRSGWVTIRYEIRIKRENSREESDSWESYNAGKQLEFSIYSPQPGASYLMQVRCKLDQGLWSEWSSPAFIQIPDKTSDTQSAVLIFSVTLTAFIFSLTAGVLAVKMKHVKRFLLPPVPQPKIKGLDIKLLKNGKSEEIFRGLLIQEPPQIARNLELQVELLVISDGDEELDGQGLLKYKTDPGRKPPRNGKQIVENSTEEENFTQIMCPDSGCDYQDCTVKDSLILSIQGETQPQPYHDCSGLLIKAQEQNTANTGLSEGETDISLSITPAELTGYVEVDKEKQDQEDYSKISDIISDNILVLHKDTTPVQKHKEGKCEKIKCETEETRGDVEPLEYLETVTFE</sequence>
<keyword evidence="5" id="KW-0479">Metal-binding</keyword>
<keyword evidence="6 15" id="KW-0732">Signal</keyword>
<dbReference type="SUPFAM" id="SSF49265">
    <property type="entry name" value="Fibronectin type III"/>
    <property type="match status" value="2"/>
</dbReference>
<evidence type="ECO:0000256" key="12">
    <source>
        <dbReference type="ARBA" id="ARBA00023170"/>
    </source>
</evidence>
<proteinExistence type="inferred from homology"/>
<evidence type="ECO:0000256" key="15">
    <source>
        <dbReference type="SAM" id="SignalP"/>
    </source>
</evidence>
<dbReference type="InterPro" id="IPR015152">
    <property type="entry name" value="Growth/epo_recpt_lig-bind"/>
</dbReference>
<reference evidence="17 18" key="1">
    <citation type="journal article" date="2019" name="Mol. Ecol. Resour.">
        <title>Chromosome-level genome assembly of Triplophysa tibetana, a fish adapted to the harsh high-altitude environment of the Tibetan Plateau.</title>
        <authorList>
            <person name="Yang X."/>
            <person name="Liu H."/>
            <person name="Ma Z."/>
            <person name="Zou Y."/>
            <person name="Zou M."/>
            <person name="Mao Y."/>
            <person name="Li X."/>
            <person name="Wang H."/>
            <person name="Chen T."/>
            <person name="Wang W."/>
            <person name="Yang R."/>
        </authorList>
    </citation>
    <scope>NUCLEOTIDE SEQUENCE [LARGE SCALE GENOMIC DNA]</scope>
    <source>
        <strain evidence="17">TTIB1903HZAU</strain>
        <tissue evidence="17">Muscle</tissue>
    </source>
</reference>
<feature type="domain" description="Fibronectin type-III" evidence="16">
    <location>
        <begin position="28"/>
        <end position="128"/>
    </location>
</feature>
<dbReference type="FunFam" id="2.60.40.10:FF:000287">
    <property type="entry name" value="Prolactin receptor"/>
    <property type="match status" value="1"/>
</dbReference>
<dbReference type="FunFam" id="2.60.40.10:FF:000358">
    <property type="entry name" value="Prolactin receptor"/>
    <property type="match status" value="1"/>
</dbReference>
<dbReference type="InterPro" id="IPR036116">
    <property type="entry name" value="FN3_sf"/>
</dbReference>
<dbReference type="CDD" id="cd00063">
    <property type="entry name" value="FN3"/>
    <property type="match status" value="1"/>
</dbReference>
<dbReference type="GO" id="GO:0004896">
    <property type="term" value="F:cytokine receptor activity"/>
    <property type="evidence" value="ECO:0007669"/>
    <property type="project" value="TreeGrafter"/>
</dbReference>
<evidence type="ECO:0000259" key="16">
    <source>
        <dbReference type="PROSITE" id="PS50853"/>
    </source>
</evidence>
<feature type="domain" description="Fibronectin type-III" evidence="16">
    <location>
        <begin position="130"/>
        <end position="233"/>
    </location>
</feature>
<dbReference type="EMBL" id="SOYY01000009">
    <property type="protein sequence ID" value="KAA0716377.1"/>
    <property type="molecule type" value="Genomic_DNA"/>
</dbReference>
<evidence type="ECO:0000256" key="8">
    <source>
        <dbReference type="ARBA" id="ARBA00022833"/>
    </source>
</evidence>
<evidence type="ECO:0000313" key="17">
    <source>
        <dbReference type="EMBL" id="KAA0716377.1"/>
    </source>
</evidence>
<evidence type="ECO:0000256" key="1">
    <source>
        <dbReference type="ARBA" id="ARBA00004479"/>
    </source>
</evidence>
<dbReference type="Proteomes" id="UP000324632">
    <property type="component" value="Chromosome 9"/>
</dbReference>
<evidence type="ECO:0000256" key="7">
    <source>
        <dbReference type="ARBA" id="ARBA00022737"/>
    </source>
</evidence>
<dbReference type="PANTHER" id="PTHR23037:SF46">
    <property type="entry name" value="INTERLEUKIN 5 RECEPTOR SUBUNIT ALPHA"/>
    <property type="match status" value="1"/>
</dbReference>
<keyword evidence="9 14" id="KW-1133">Transmembrane helix</keyword>
<feature type="transmembrane region" description="Helical" evidence="14">
    <location>
        <begin position="240"/>
        <end position="262"/>
    </location>
</feature>
<dbReference type="OrthoDB" id="8858139at2759"/>
<evidence type="ECO:0000256" key="4">
    <source>
        <dbReference type="ARBA" id="ARBA00022692"/>
    </source>
</evidence>
<dbReference type="AlphaFoldDB" id="A0A5A9P6T0"/>
<feature type="chain" id="PRO_5043568400" description="Prolactin receptor" evidence="15">
    <location>
        <begin position="26"/>
        <end position="502"/>
    </location>
</feature>
<feature type="signal peptide" evidence="15">
    <location>
        <begin position="1"/>
        <end position="25"/>
    </location>
</feature>
<evidence type="ECO:0000256" key="10">
    <source>
        <dbReference type="ARBA" id="ARBA00023136"/>
    </source>
</evidence>
<evidence type="ECO:0000313" key="18">
    <source>
        <dbReference type="Proteomes" id="UP000324632"/>
    </source>
</evidence>
<evidence type="ECO:0000256" key="9">
    <source>
        <dbReference type="ARBA" id="ARBA00022989"/>
    </source>
</evidence>
<protein>
    <recommendedName>
        <fullName evidence="3">Prolactin receptor</fullName>
    </recommendedName>
</protein>
<evidence type="ECO:0000256" key="13">
    <source>
        <dbReference type="ARBA" id="ARBA00023180"/>
    </source>
</evidence>
<keyword evidence="12 17" id="KW-0675">Receptor</keyword>